<dbReference type="HOGENOM" id="CLU_036590_1_2_9"/>
<dbReference type="PIRSF" id="PIRSF006769">
    <property type="entry name" value="RibD"/>
    <property type="match status" value="1"/>
</dbReference>
<keyword evidence="12" id="KW-0511">Multifunctional enzyme</keyword>
<evidence type="ECO:0000313" key="20">
    <source>
        <dbReference type="EMBL" id="ACD22332.1"/>
    </source>
</evidence>
<dbReference type="InterPro" id="IPR016192">
    <property type="entry name" value="APOBEC/CMP_deaminase_Zn-bd"/>
</dbReference>
<dbReference type="InterPro" id="IPR002734">
    <property type="entry name" value="RibDG_C"/>
</dbReference>
<evidence type="ECO:0000256" key="5">
    <source>
        <dbReference type="ARBA" id="ARBA00007417"/>
    </source>
</evidence>
<keyword evidence="9 15" id="KW-0862">Zinc</keyword>
<dbReference type="Gene3D" id="3.40.140.10">
    <property type="entry name" value="Cytidine Deaminase, domain 2"/>
    <property type="match status" value="1"/>
</dbReference>
<dbReference type="InterPro" id="IPR016193">
    <property type="entry name" value="Cytidine_deaminase-like"/>
</dbReference>
<keyword evidence="10 15" id="KW-0521">NADP</keyword>
<gene>
    <name evidence="20" type="primary">ribD</name>
    <name evidence="20" type="ordered locus">CLL_A1295</name>
</gene>
<comment type="pathway">
    <text evidence="2 15">Cofactor biosynthesis; riboflavin biosynthesis; 5-amino-6-(D-ribitylamino)uracil from GTP: step 2/4.</text>
</comment>
<dbReference type="InterPro" id="IPR050765">
    <property type="entry name" value="Riboflavin_Biosynth_HTPR"/>
</dbReference>
<feature type="binding site" evidence="17">
    <location>
        <position position="235"/>
    </location>
    <ligand>
        <name>NADP(+)</name>
        <dbReference type="ChEBI" id="CHEBI:58349"/>
    </ligand>
</feature>
<feature type="binding site" evidence="18">
    <location>
        <position position="64"/>
    </location>
    <ligand>
        <name>Zn(2+)</name>
        <dbReference type="ChEBI" id="CHEBI:29105"/>
        <note>catalytic</note>
    </ligand>
</feature>
<dbReference type="EC" id="1.1.1.193" evidence="15"/>
<evidence type="ECO:0000256" key="4">
    <source>
        <dbReference type="ARBA" id="ARBA00005259"/>
    </source>
</evidence>
<dbReference type="NCBIfam" id="TIGR00227">
    <property type="entry name" value="ribD_Cterm"/>
    <property type="match status" value="1"/>
</dbReference>
<dbReference type="InterPro" id="IPR002125">
    <property type="entry name" value="CMP_dCMP_dom"/>
</dbReference>
<dbReference type="InterPro" id="IPR011549">
    <property type="entry name" value="RibD_C"/>
</dbReference>
<evidence type="ECO:0000256" key="14">
    <source>
        <dbReference type="ARBA" id="ARBA00049886"/>
    </source>
</evidence>
<dbReference type="Pfam" id="PF00383">
    <property type="entry name" value="dCMP_cyt_deam_1"/>
    <property type="match status" value="1"/>
</dbReference>
<comment type="catalytic activity">
    <reaction evidence="13 15">
        <text>5-amino-6-(5-phospho-D-ribitylamino)uracil + NADP(+) = 5-amino-6-(5-phospho-D-ribosylamino)uracil + NADPH + H(+)</text>
        <dbReference type="Rhea" id="RHEA:17845"/>
        <dbReference type="ChEBI" id="CHEBI:15378"/>
        <dbReference type="ChEBI" id="CHEBI:57783"/>
        <dbReference type="ChEBI" id="CHEBI:58349"/>
        <dbReference type="ChEBI" id="CHEBI:58421"/>
        <dbReference type="ChEBI" id="CHEBI:58453"/>
        <dbReference type="EC" id="1.1.1.193"/>
    </reaction>
</comment>
<evidence type="ECO:0000256" key="8">
    <source>
        <dbReference type="ARBA" id="ARBA00022801"/>
    </source>
</evidence>
<feature type="binding site" evidence="17">
    <location>
        <position position="198"/>
    </location>
    <ligand>
        <name>substrate</name>
    </ligand>
</feature>
<evidence type="ECO:0000256" key="10">
    <source>
        <dbReference type="ARBA" id="ARBA00022857"/>
    </source>
</evidence>
<dbReference type="PATRIC" id="fig|935198.13.peg.1241"/>
<dbReference type="SUPFAM" id="SSF53597">
    <property type="entry name" value="Dihydrofolate reductase-like"/>
    <property type="match status" value="1"/>
</dbReference>
<evidence type="ECO:0000256" key="6">
    <source>
        <dbReference type="ARBA" id="ARBA00022619"/>
    </source>
</evidence>
<dbReference type="PROSITE" id="PS51747">
    <property type="entry name" value="CYT_DCMP_DEAMINASES_2"/>
    <property type="match status" value="1"/>
</dbReference>
<evidence type="ECO:0000256" key="15">
    <source>
        <dbReference type="PIRNR" id="PIRNR006769"/>
    </source>
</evidence>
<evidence type="ECO:0000256" key="3">
    <source>
        <dbReference type="ARBA" id="ARBA00004910"/>
    </source>
</evidence>
<feature type="binding site" evidence="18">
    <location>
        <position position="89"/>
    </location>
    <ligand>
        <name>Zn(2+)</name>
        <dbReference type="ChEBI" id="CHEBI:29105"/>
        <note>catalytic</note>
    </ligand>
</feature>
<dbReference type="EMBL" id="CP001056">
    <property type="protein sequence ID" value="ACD22332.1"/>
    <property type="molecule type" value="Genomic_DNA"/>
</dbReference>
<comment type="similarity">
    <text evidence="4 15">In the N-terminal section; belongs to the cytidine and deoxycytidylate deaminase family.</text>
</comment>
<evidence type="ECO:0000256" key="9">
    <source>
        <dbReference type="ARBA" id="ARBA00022833"/>
    </source>
</evidence>
<evidence type="ECO:0000256" key="17">
    <source>
        <dbReference type="PIRSR" id="PIRSR006769-2"/>
    </source>
</evidence>
<keyword evidence="7 15" id="KW-0479">Metal-binding</keyword>
<comment type="pathway">
    <text evidence="3 15">Cofactor biosynthesis; riboflavin biosynthesis; 5-amino-6-(D-ribitylamino)uracil from GTP: step 3/4.</text>
</comment>
<feature type="binding site" evidence="17">
    <location>
        <position position="214"/>
    </location>
    <ligand>
        <name>NADP(+)</name>
        <dbReference type="ChEBI" id="CHEBI:58349"/>
    </ligand>
</feature>
<evidence type="ECO:0000256" key="12">
    <source>
        <dbReference type="ARBA" id="ARBA00023268"/>
    </source>
</evidence>
<dbReference type="PANTHER" id="PTHR38011:SF7">
    <property type="entry name" value="2,5-DIAMINO-6-RIBOSYLAMINO-4(3H)-PYRIMIDINONE 5'-PHOSPHATE REDUCTASE"/>
    <property type="match status" value="1"/>
</dbReference>
<dbReference type="GO" id="GO:0008703">
    <property type="term" value="F:5-amino-6-(5-phosphoribosylamino)uracil reductase activity"/>
    <property type="evidence" value="ECO:0007669"/>
    <property type="project" value="UniProtKB-EC"/>
</dbReference>
<reference evidence="20" key="2">
    <citation type="submission" date="2009-08" db="EMBL/GenBank/DDBJ databases">
        <authorList>
            <person name="Shrivastava S."/>
            <person name="Brinkac L.M."/>
            <person name="Dodson R.J."/>
            <person name="Harkins D.M."/>
            <person name="Durkin A.S."/>
            <person name="Sutton G."/>
        </authorList>
    </citation>
    <scope>NUCLEOTIDE SEQUENCE</scope>
    <source>
        <strain evidence="20">Eklund 17B</strain>
    </source>
</reference>
<feature type="binding site" evidence="18">
    <location>
        <position position="98"/>
    </location>
    <ligand>
        <name>Zn(2+)</name>
        <dbReference type="ChEBI" id="CHEBI:29105"/>
        <note>catalytic</note>
    </ligand>
</feature>
<organism evidence="20">
    <name type="scientific">Clostridium botulinum (strain Eklund 17B / Type B)</name>
    <dbReference type="NCBI Taxonomy" id="935198"/>
    <lineage>
        <taxon>Bacteria</taxon>
        <taxon>Bacillati</taxon>
        <taxon>Bacillota</taxon>
        <taxon>Clostridia</taxon>
        <taxon>Eubacteriales</taxon>
        <taxon>Clostridiaceae</taxon>
        <taxon>Clostridium</taxon>
    </lineage>
</organism>
<evidence type="ECO:0000256" key="2">
    <source>
        <dbReference type="ARBA" id="ARBA00004882"/>
    </source>
</evidence>
<dbReference type="UniPathway" id="UPA00275">
    <property type="reaction ID" value="UER00401"/>
</dbReference>
<dbReference type="PANTHER" id="PTHR38011">
    <property type="entry name" value="DIHYDROFOLATE REDUCTASE FAMILY PROTEIN (AFU_ORTHOLOGUE AFUA_8G06820)"/>
    <property type="match status" value="1"/>
</dbReference>
<dbReference type="InterPro" id="IPR024072">
    <property type="entry name" value="DHFR-like_dom_sf"/>
</dbReference>
<feature type="binding site" evidence="17">
    <location>
        <position position="221"/>
    </location>
    <ligand>
        <name>NADP(+)</name>
        <dbReference type="ChEBI" id="CHEBI:58349"/>
    </ligand>
</feature>
<comment type="cofactor">
    <cofactor evidence="15 18">
        <name>Zn(2+)</name>
        <dbReference type="ChEBI" id="CHEBI:29105"/>
    </cofactor>
    <text evidence="15 18">Binds 1 zinc ion.</text>
</comment>
<feature type="binding site" evidence="17">
    <location>
        <begin position="308"/>
        <end position="314"/>
    </location>
    <ligand>
        <name>NADP(+)</name>
        <dbReference type="ChEBI" id="CHEBI:58349"/>
    </ligand>
</feature>
<evidence type="ECO:0000256" key="1">
    <source>
        <dbReference type="ARBA" id="ARBA00002151"/>
    </source>
</evidence>
<dbReference type="Gene3D" id="3.40.430.10">
    <property type="entry name" value="Dihydrofolate Reductase, subunit A"/>
    <property type="match status" value="1"/>
</dbReference>
<feature type="binding site" evidence="17">
    <location>
        <position position="306"/>
    </location>
    <ligand>
        <name>substrate</name>
    </ligand>
</feature>
<feature type="domain" description="CMP/dCMP-type deaminase" evidence="19">
    <location>
        <begin position="15"/>
        <end position="125"/>
    </location>
</feature>
<evidence type="ECO:0000259" key="19">
    <source>
        <dbReference type="PROSITE" id="PS51747"/>
    </source>
</evidence>
<dbReference type="PROSITE" id="PS00903">
    <property type="entry name" value="CYT_DCMP_DEAMINASES_1"/>
    <property type="match status" value="1"/>
</dbReference>
<feature type="binding site" evidence="17">
    <location>
        <position position="210"/>
    </location>
    <ligand>
        <name>NADP(+)</name>
        <dbReference type="ChEBI" id="CHEBI:58349"/>
    </ligand>
</feature>
<dbReference type="EC" id="3.5.4.26" evidence="15"/>
<dbReference type="GO" id="GO:0008835">
    <property type="term" value="F:diaminohydroxyphosphoribosylaminopyrimidine deaminase activity"/>
    <property type="evidence" value="ECO:0007669"/>
    <property type="project" value="UniProtKB-EC"/>
</dbReference>
<keyword evidence="8 15" id="KW-0378">Hydrolase</keyword>
<evidence type="ECO:0000256" key="18">
    <source>
        <dbReference type="PIRSR" id="PIRSR006769-3"/>
    </source>
</evidence>
<feature type="binding site" evidence="17">
    <location>
        <position position="182"/>
    </location>
    <ligand>
        <name>substrate</name>
    </ligand>
</feature>
<comment type="function">
    <text evidence="1 15">Converts 2,5-diamino-6-(ribosylamino)-4(3h)-pyrimidinone 5'-phosphate into 5-amino-6-(ribosylamino)-2,4(1h,3h)-pyrimidinedione 5'-phosphate.</text>
</comment>
<feature type="binding site" evidence="17">
    <location>
        <position position="218"/>
    </location>
    <ligand>
        <name>substrate</name>
    </ligand>
</feature>
<dbReference type="KEGG" id="cbk:CLL_A1295"/>
<name>B2TJ79_CLOBB</name>
<comment type="catalytic activity">
    <reaction evidence="14 15">
        <text>2,5-diamino-6-hydroxy-4-(5-phosphoribosylamino)-pyrimidine + H2O + H(+) = 5-amino-6-(5-phospho-D-ribosylamino)uracil + NH4(+)</text>
        <dbReference type="Rhea" id="RHEA:21868"/>
        <dbReference type="ChEBI" id="CHEBI:15377"/>
        <dbReference type="ChEBI" id="CHEBI:15378"/>
        <dbReference type="ChEBI" id="CHEBI:28938"/>
        <dbReference type="ChEBI" id="CHEBI:58453"/>
        <dbReference type="ChEBI" id="CHEBI:58614"/>
        <dbReference type="EC" id="3.5.4.26"/>
    </reaction>
</comment>
<reference evidence="20" key="1">
    <citation type="submission" date="2009-06" db="EMBL/GenBank/DDBJ databases">
        <authorList>
            <consortium name="US DOE Joint Genome Institute (JGI-PGF)"/>
            <person name="Lucas S."/>
            <person name="Copeland A."/>
            <person name="Lapidus A."/>
            <person name="Glavina del Rio T."/>
            <person name="Dalin E."/>
            <person name="Tice H."/>
            <person name="Bruce D."/>
            <person name="Goodwin L."/>
            <person name="Pitluck S."/>
            <person name="Kyrpides N."/>
            <person name="Mavromatis K."/>
            <person name="Ivanova N."/>
            <person name="Saunders E."/>
            <person name="Brettin T."/>
            <person name="Detter J.C."/>
            <person name="Han C."/>
            <person name="Larimer F."/>
            <person name="Land M."/>
            <person name="Hauser L."/>
            <person name="Markowitz V."/>
            <person name="Cheng J.-F."/>
            <person name="Hugenholtz P."/>
            <person name="Woyke T."/>
            <person name="Wu D."/>
            <person name="Gronow S."/>
            <person name="Klenk H.-P."/>
            <person name="Eisen J.A."/>
        </authorList>
    </citation>
    <scope>NUCLEOTIDE SEQUENCE</scope>
    <source>
        <strain evidence="20">Eklund 17B</strain>
    </source>
</reference>
<proteinExistence type="inferred from homology"/>
<sequence>MAEKLYFYIKKKVSLVNEEYMDLALELAKKGIGKVNPNPLVGAVIVKDNEIIGTGYHEYYGGAHAEVDAINNTTKSLEGSTIYITLEPCAHYGKTPPCVNLIIEKKIKKVVIGMLDPNPMVSGKSVKKLKENDIEVIVGVEEEKCKKLNESFIKYITSNLPFVILKSAISLDGKIATSIGESKWITSKEARIDGHLLRNKLSAIMVGVNTIIKDNPELTCRIENGRNPIRIVVDSTLRIPLSSKVIKNYDGLTIIATTKYADKLKKEKLVGRNVNVIEIIDKNKKVDLKELMRYLGTLKIDSILIEGGGTLNFSALEENIVDKVRFYIAPKILGGETSKSSIGGQGFSKLSDAVKLKDLTYEKLSEEIVIEGYINKLK</sequence>
<dbReference type="AlphaFoldDB" id="B2TJ79"/>
<protein>
    <recommendedName>
        <fullName evidence="15">Riboflavin biosynthesis protein RibD</fullName>
    </recommendedName>
    <domain>
        <recommendedName>
            <fullName evidence="15">Diaminohydroxyphosphoribosylaminopyrimidine deaminase</fullName>
            <shortName evidence="15">DRAP deaminase</shortName>
            <ecNumber evidence="15">3.5.4.26</ecNumber>
        </recommendedName>
        <alternativeName>
            <fullName evidence="15">Riboflavin-specific deaminase</fullName>
        </alternativeName>
    </domain>
    <domain>
        <recommendedName>
            <fullName evidence="15">5-amino-6-(5-phosphoribosylamino)uracil reductase</fullName>
            <ecNumber evidence="15">1.1.1.193</ecNumber>
        </recommendedName>
        <alternativeName>
            <fullName evidence="15">HTP reductase</fullName>
        </alternativeName>
    </domain>
</protein>
<dbReference type="GO" id="GO:0008270">
    <property type="term" value="F:zinc ion binding"/>
    <property type="evidence" value="ECO:0007669"/>
    <property type="project" value="InterPro"/>
</dbReference>
<feature type="binding site" evidence="17">
    <location>
        <position position="184"/>
    </location>
    <ligand>
        <name>NADP(+)</name>
        <dbReference type="ChEBI" id="CHEBI:58349"/>
    </ligand>
</feature>
<accession>B2TJ79</accession>
<evidence type="ECO:0000256" key="7">
    <source>
        <dbReference type="ARBA" id="ARBA00022723"/>
    </source>
</evidence>
<dbReference type="Pfam" id="PF01872">
    <property type="entry name" value="RibD_C"/>
    <property type="match status" value="1"/>
</dbReference>
<feature type="active site" description="Proton donor" evidence="16">
    <location>
        <position position="66"/>
    </location>
</feature>
<dbReference type="SUPFAM" id="SSF53927">
    <property type="entry name" value="Cytidine deaminase-like"/>
    <property type="match status" value="1"/>
</dbReference>
<keyword evidence="6 15" id="KW-0686">Riboflavin biosynthesis</keyword>
<dbReference type="CDD" id="cd01284">
    <property type="entry name" value="Riboflavin_deaminase-reductase"/>
    <property type="match status" value="1"/>
</dbReference>
<evidence type="ECO:0000256" key="13">
    <source>
        <dbReference type="ARBA" id="ARBA00049861"/>
    </source>
</evidence>
<comment type="similarity">
    <text evidence="5 15">In the C-terminal section; belongs to the HTP reductase family.</text>
</comment>
<dbReference type="NCBIfam" id="TIGR00326">
    <property type="entry name" value="eubact_ribD"/>
    <property type="match status" value="1"/>
</dbReference>
<dbReference type="GO" id="GO:0050661">
    <property type="term" value="F:NADP binding"/>
    <property type="evidence" value="ECO:0007669"/>
    <property type="project" value="InterPro"/>
</dbReference>
<evidence type="ECO:0000256" key="11">
    <source>
        <dbReference type="ARBA" id="ARBA00023002"/>
    </source>
</evidence>
<evidence type="ECO:0000256" key="16">
    <source>
        <dbReference type="PIRSR" id="PIRSR006769-1"/>
    </source>
</evidence>
<dbReference type="GO" id="GO:0009231">
    <property type="term" value="P:riboflavin biosynthetic process"/>
    <property type="evidence" value="ECO:0007669"/>
    <property type="project" value="UniProtKB-UniPathway"/>
</dbReference>
<dbReference type="InterPro" id="IPR004794">
    <property type="entry name" value="Eubact_RibD"/>
</dbReference>
<accession>U4P7A9</accession>
<feature type="binding site" evidence="17">
    <location>
        <position position="168"/>
    </location>
    <ligand>
        <name>NADP(+)</name>
        <dbReference type="ChEBI" id="CHEBI:58349"/>
    </ligand>
</feature>
<keyword evidence="11 15" id="KW-0560">Oxidoreductase</keyword>
<dbReference type="FunFam" id="3.40.140.10:FF:000025">
    <property type="entry name" value="Riboflavin biosynthesis protein RibD"/>
    <property type="match status" value="1"/>
</dbReference>